<gene>
    <name evidence="3" type="ORF">O3P69_013336</name>
</gene>
<feature type="domain" description="REKLES" evidence="2">
    <location>
        <begin position="350"/>
        <end position="434"/>
    </location>
</feature>
<dbReference type="EMBL" id="JARAKH010000021">
    <property type="protein sequence ID" value="KAK8393248.1"/>
    <property type="molecule type" value="Genomic_DNA"/>
</dbReference>
<evidence type="ECO:0000313" key="4">
    <source>
        <dbReference type="Proteomes" id="UP001487740"/>
    </source>
</evidence>
<protein>
    <recommendedName>
        <fullName evidence="2">REKLES domain-containing protein</fullName>
    </recommendedName>
</protein>
<organism evidence="3 4">
    <name type="scientific">Scylla paramamosain</name>
    <name type="common">Mud crab</name>
    <dbReference type="NCBI Taxonomy" id="85552"/>
    <lineage>
        <taxon>Eukaryota</taxon>
        <taxon>Metazoa</taxon>
        <taxon>Ecdysozoa</taxon>
        <taxon>Arthropoda</taxon>
        <taxon>Crustacea</taxon>
        <taxon>Multicrustacea</taxon>
        <taxon>Malacostraca</taxon>
        <taxon>Eumalacostraca</taxon>
        <taxon>Eucarida</taxon>
        <taxon>Decapoda</taxon>
        <taxon>Pleocyemata</taxon>
        <taxon>Brachyura</taxon>
        <taxon>Eubrachyura</taxon>
        <taxon>Portunoidea</taxon>
        <taxon>Portunidae</taxon>
        <taxon>Portuninae</taxon>
        <taxon>Scylla</taxon>
    </lineage>
</organism>
<feature type="compositionally biased region" description="Basic and acidic residues" evidence="1">
    <location>
        <begin position="369"/>
        <end position="378"/>
    </location>
</feature>
<dbReference type="AlphaFoldDB" id="A0AAW0U1D0"/>
<feature type="region of interest" description="Disordered" evidence="1">
    <location>
        <begin position="172"/>
        <end position="232"/>
    </location>
</feature>
<feature type="compositionally biased region" description="Pro residues" evidence="1">
    <location>
        <begin position="175"/>
        <end position="196"/>
    </location>
</feature>
<dbReference type="PROSITE" id="PS51486">
    <property type="entry name" value="REKLES"/>
    <property type="match status" value="1"/>
</dbReference>
<sequence length="437" mass="47944">MWRATPQPSRKINQCPEGSIIVDSSVLWRINTIDQKISIQLGGRSAIAQGIPPQHRMLHHIPEGLATARHRSGGGVAGLLASWQVARCQPSRVLAAAGKYLGPTLLDTPINRRVKPIAFSSNTRLWRSSVRGHKSETRLPARPLYNYALWVGMGVCGRGWAVEGVISPSPMFPGADPPPTAAPAPPRPPPPTPSCPFWPLEHTNAQRPWGDARPPIKSSLPAGRGGSPPGSQEALLEATRLTMWKLYNQGLGVGGGFQHEDDGPKLPPPHHPLAGVPFPPQKEALNLEVKDEEVPLFHDNRGYQPFCLQRTGRLKDAVDHRNDLRNDVRNDLRNDLRNELRNDIRNEFRNDVRSRLEEAAIPPSAKRPAQQDDSHDSRLPPPTTPTPPTPPGYPGANIKITSRGGRGQDQSMVVSMEVNGIMYQGVLFAQAPRARFS</sequence>
<feature type="compositionally biased region" description="Pro residues" evidence="1">
    <location>
        <begin position="379"/>
        <end position="393"/>
    </location>
</feature>
<evidence type="ECO:0000259" key="2">
    <source>
        <dbReference type="PROSITE" id="PS51486"/>
    </source>
</evidence>
<comment type="caution">
    <text evidence="3">The sequence shown here is derived from an EMBL/GenBank/DDBJ whole genome shotgun (WGS) entry which is preliminary data.</text>
</comment>
<dbReference type="InterPro" id="IPR023334">
    <property type="entry name" value="REKLES_domain"/>
</dbReference>
<name>A0AAW0U1D0_SCYPA</name>
<keyword evidence="4" id="KW-1185">Reference proteome</keyword>
<proteinExistence type="predicted"/>
<dbReference type="Proteomes" id="UP001487740">
    <property type="component" value="Unassembled WGS sequence"/>
</dbReference>
<accession>A0AAW0U1D0</accession>
<feature type="region of interest" description="Disordered" evidence="1">
    <location>
        <begin position="355"/>
        <end position="408"/>
    </location>
</feature>
<evidence type="ECO:0000256" key="1">
    <source>
        <dbReference type="SAM" id="MobiDB-lite"/>
    </source>
</evidence>
<evidence type="ECO:0000313" key="3">
    <source>
        <dbReference type="EMBL" id="KAK8393248.1"/>
    </source>
</evidence>
<reference evidence="3 4" key="1">
    <citation type="submission" date="2023-03" db="EMBL/GenBank/DDBJ databases">
        <title>High-quality genome of Scylla paramamosain provides insights in environmental adaptation.</title>
        <authorList>
            <person name="Zhang L."/>
        </authorList>
    </citation>
    <scope>NUCLEOTIDE SEQUENCE [LARGE SCALE GENOMIC DNA]</scope>
    <source>
        <strain evidence="3">LZ_2023a</strain>
        <tissue evidence="3">Muscle</tissue>
    </source>
</reference>